<comment type="similarity">
    <text evidence="2 9">Belongs to the peptidase M14 family.</text>
</comment>
<keyword evidence="3" id="KW-0121">Carboxypeptidase</keyword>
<keyword evidence="15" id="KW-1185">Reference proteome</keyword>
<dbReference type="SMART" id="SM00631">
    <property type="entry name" value="Zn_pept"/>
    <property type="match status" value="1"/>
</dbReference>
<dbReference type="InParanoid" id="A0A1X7VIQ5"/>
<dbReference type="Pfam" id="PF00246">
    <property type="entry name" value="Peptidase_M14"/>
    <property type="match status" value="1"/>
</dbReference>
<feature type="region of interest" description="Disordered" evidence="10">
    <location>
        <begin position="446"/>
        <end position="472"/>
    </location>
</feature>
<feature type="active site" description="Proton donor/acceptor" evidence="9">
    <location>
        <position position="306"/>
    </location>
</feature>
<keyword evidence="5" id="KW-0479">Metal-binding</keyword>
<evidence type="ECO:0000256" key="3">
    <source>
        <dbReference type="ARBA" id="ARBA00022645"/>
    </source>
</evidence>
<dbReference type="GO" id="GO:0008270">
    <property type="term" value="F:zinc ion binding"/>
    <property type="evidence" value="ECO:0007669"/>
    <property type="project" value="InterPro"/>
</dbReference>
<evidence type="ECO:0000313" key="14">
    <source>
        <dbReference type="EnsemblMetazoa" id="Aqu2.1.39798_001"/>
    </source>
</evidence>
<feature type="compositionally biased region" description="Low complexity" evidence="10">
    <location>
        <begin position="458"/>
        <end position="469"/>
    </location>
</feature>
<feature type="transmembrane region" description="Helical" evidence="11">
    <location>
        <begin position="498"/>
        <end position="524"/>
    </location>
</feature>
<reference evidence="14" key="2">
    <citation type="submission" date="2017-05" db="UniProtKB">
        <authorList>
            <consortium name="EnsemblMetazoa"/>
        </authorList>
    </citation>
    <scope>IDENTIFICATION</scope>
</reference>
<keyword evidence="11" id="KW-0812">Transmembrane</keyword>
<dbReference type="Gene3D" id="2.60.40.1120">
    <property type="entry name" value="Carboxypeptidase-like, regulatory domain"/>
    <property type="match status" value="1"/>
</dbReference>
<evidence type="ECO:0000256" key="7">
    <source>
        <dbReference type="ARBA" id="ARBA00022833"/>
    </source>
</evidence>
<keyword evidence="11" id="KW-0472">Membrane</keyword>
<organism evidence="14">
    <name type="scientific">Amphimedon queenslandica</name>
    <name type="common">Sponge</name>
    <dbReference type="NCBI Taxonomy" id="400682"/>
    <lineage>
        <taxon>Eukaryota</taxon>
        <taxon>Metazoa</taxon>
        <taxon>Porifera</taxon>
        <taxon>Demospongiae</taxon>
        <taxon>Heteroscleromorpha</taxon>
        <taxon>Haplosclerida</taxon>
        <taxon>Niphatidae</taxon>
        <taxon>Amphimedon</taxon>
    </lineage>
</organism>
<dbReference type="InterPro" id="IPR000834">
    <property type="entry name" value="Peptidase_M14"/>
</dbReference>
<evidence type="ECO:0000256" key="6">
    <source>
        <dbReference type="ARBA" id="ARBA00022801"/>
    </source>
</evidence>
<evidence type="ECO:0000256" key="2">
    <source>
        <dbReference type="ARBA" id="ARBA00005988"/>
    </source>
</evidence>
<keyword evidence="8" id="KW-0325">Glycoprotein</keyword>
<evidence type="ECO:0000256" key="8">
    <source>
        <dbReference type="ARBA" id="ARBA00023180"/>
    </source>
</evidence>
<keyword evidence="11" id="KW-1133">Transmembrane helix</keyword>
<dbReference type="GO" id="GO:0016485">
    <property type="term" value="P:protein processing"/>
    <property type="evidence" value="ECO:0007669"/>
    <property type="project" value="TreeGrafter"/>
</dbReference>
<dbReference type="PROSITE" id="PS52035">
    <property type="entry name" value="PEPTIDASE_M14"/>
    <property type="match status" value="1"/>
</dbReference>
<dbReference type="OrthoDB" id="10249045at2759"/>
<dbReference type="InterPro" id="IPR050753">
    <property type="entry name" value="Peptidase_M14_domain"/>
</dbReference>
<comment type="cofactor">
    <cofactor evidence="1">
        <name>Zn(2+)</name>
        <dbReference type="ChEBI" id="CHEBI:29105"/>
    </cofactor>
</comment>
<feature type="domain" description="Peptidase M14" evidence="13">
    <location>
        <begin position="48"/>
        <end position="336"/>
    </location>
</feature>
<reference evidence="15" key="1">
    <citation type="journal article" date="2010" name="Nature">
        <title>The Amphimedon queenslandica genome and the evolution of animal complexity.</title>
        <authorList>
            <person name="Srivastava M."/>
            <person name="Simakov O."/>
            <person name="Chapman J."/>
            <person name="Fahey B."/>
            <person name="Gauthier M.E."/>
            <person name="Mitros T."/>
            <person name="Richards G.S."/>
            <person name="Conaco C."/>
            <person name="Dacre M."/>
            <person name="Hellsten U."/>
            <person name="Larroux C."/>
            <person name="Putnam N.H."/>
            <person name="Stanke M."/>
            <person name="Adamska M."/>
            <person name="Darling A."/>
            <person name="Degnan S.M."/>
            <person name="Oakley T.H."/>
            <person name="Plachetzki D.C."/>
            <person name="Zhai Y."/>
            <person name="Adamski M."/>
            <person name="Calcino A."/>
            <person name="Cummins S.F."/>
            <person name="Goodstein D.M."/>
            <person name="Harris C."/>
            <person name="Jackson D.J."/>
            <person name="Leys S.P."/>
            <person name="Shu S."/>
            <person name="Woodcroft B.J."/>
            <person name="Vervoort M."/>
            <person name="Kosik K.S."/>
            <person name="Manning G."/>
            <person name="Degnan B.M."/>
            <person name="Rokhsar D.S."/>
        </authorList>
    </citation>
    <scope>NUCLEOTIDE SEQUENCE [LARGE SCALE GENOMIC DNA]</scope>
</reference>
<name>A0A1X7VIQ5_AMPQE</name>
<accession>A0A1X7VIQ5</accession>
<dbReference type="PANTHER" id="PTHR11532">
    <property type="entry name" value="PROTEASE M14 CARBOXYPEPTIDASE"/>
    <property type="match status" value="1"/>
</dbReference>
<dbReference type="FunFam" id="2.60.40.1120:FF:000004">
    <property type="entry name" value="Carboxypeptidase E"/>
    <property type="match status" value="1"/>
</dbReference>
<dbReference type="FunFam" id="3.40.630.10:FF:000020">
    <property type="entry name" value="Carboxypeptidase D"/>
    <property type="match status" value="1"/>
</dbReference>
<keyword evidence="4" id="KW-0645">Protease</keyword>
<evidence type="ECO:0000259" key="13">
    <source>
        <dbReference type="PROSITE" id="PS52035"/>
    </source>
</evidence>
<dbReference type="PRINTS" id="PR00765">
    <property type="entry name" value="CRBOXYPTASEA"/>
</dbReference>
<dbReference type="InterPro" id="IPR008969">
    <property type="entry name" value="CarboxyPept-like_regulatory"/>
</dbReference>
<evidence type="ECO:0000313" key="15">
    <source>
        <dbReference type="Proteomes" id="UP000007879"/>
    </source>
</evidence>
<evidence type="ECO:0000256" key="1">
    <source>
        <dbReference type="ARBA" id="ARBA00001947"/>
    </source>
</evidence>
<dbReference type="GO" id="GO:0006518">
    <property type="term" value="P:peptide metabolic process"/>
    <property type="evidence" value="ECO:0007669"/>
    <property type="project" value="TreeGrafter"/>
</dbReference>
<evidence type="ECO:0000256" key="10">
    <source>
        <dbReference type="SAM" id="MobiDB-lite"/>
    </source>
</evidence>
<dbReference type="CDD" id="cd03858">
    <property type="entry name" value="M14_CP_N-E_like"/>
    <property type="match status" value="1"/>
</dbReference>
<dbReference type="AlphaFoldDB" id="A0A1X7VIQ5"/>
<dbReference type="SUPFAM" id="SSF49464">
    <property type="entry name" value="Carboxypeptidase regulatory domain-like"/>
    <property type="match status" value="1"/>
</dbReference>
<feature type="chain" id="PRO_5010886862" description="Peptidase M14 domain-containing protein" evidence="12">
    <location>
        <begin position="37"/>
        <end position="585"/>
    </location>
</feature>
<dbReference type="CDD" id="cd11308">
    <property type="entry name" value="Peptidase_M14NE-CP-C_like"/>
    <property type="match status" value="1"/>
</dbReference>
<dbReference type="PANTHER" id="PTHR11532:SF73">
    <property type="entry name" value="CARBOXYPEPTIDASE D"/>
    <property type="match status" value="1"/>
</dbReference>
<dbReference type="Gene3D" id="3.40.630.10">
    <property type="entry name" value="Zn peptidases"/>
    <property type="match status" value="1"/>
</dbReference>
<evidence type="ECO:0000256" key="9">
    <source>
        <dbReference type="PROSITE-ProRule" id="PRU01379"/>
    </source>
</evidence>
<sequence length="585" mass="64205">MKTSSKRRSLLSSTAMTGSLFLSLLLLLSSLSPVAPTPVRSSLSISFEHHDNDELEQFLKDAHSSYPSLTRLYNIGYSEKGVALYVLEITDNPGVHEPGEPEFKYIGNMHGNEVTGRETLLYLIQYLLNNYGLDDEITSLINETRIHILPTLNPDGYSKAREGTYSGVKGRYNANGVDINRNFPDRFHDNQIDRTSETKAIMRWLEEYPFVLSANFHNGALVANYPYDNSRSGSSVSTPSPDNDIFRQISLAYSKAHSTMYLGEPCPGDNYGFTDGITNGAAWYSVKGGMQDYNYVTSNCFEITIEQGCYKYPYASALSGIWDDNKSAMLSFMKQVHVGVKGFVTDTDCNPIANASIAVSGRDHNITTACDGDYWRLLVPGNYKLTVTADGYVPVTKEVTVFSNSPATVINFTLSSLEATPTQTSSSYYFELISSSETLTSSQMSSIQATPSLKDTPTHLTSSPSPSSTKRNTCTYIPHATNCGTWENTLPYGSSRHLIASIIATVVAVILAVVIVMVVIAMGVSAYKRKCRCKGFIQVPVDDNGMEKGAESVGLHKVVRLGTDSGNESSEMEHEDTQLFAINKA</sequence>
<dbReference type="Pfam" id="PF13620">
    <property type="entry name" value="CarboxypepD_reg"/>
    <property type="match status" value="1"/>
</dbReference>
<dbReference type="EnsemblMetazoa" id="XM_003384086.3">
    <property type="protein sequence ID" value="XP_003384134.1"/>
    <property type="gene ID" value="LOC100636145"/>
</dbReference>
<keyword evidence="12" id="KW-0732">Signal</keyword>
<dbReference type="EnsemblMetazoa" id="Aqu2.1.39798_001">
    <property type="protein sequence ID" value="Aqu2.1.39798_001"/>
    <property type="gene ID" value="Aqu2.1.39798"/>
</dbReference>
<protein>
    <recommendedName>
        <fullName evidence="13">Peptidase M14 domain-containing protein</fullName>
    </recommendedName>
</protein>
<dbReference type="Proteomes" id="UP000007879">
    <property type="component" value="Unassembled WGS sequence"/>
</dbReference>
<evidence type="ECO:0000256" key="11">
    <source>
        <dbReference type="SAM" id="Phobius"/>
    </source>
</evidence>
<dbReference type="OMA" id="WQSHIGV"/>
<dbReference type="FunCoup" id="A0A1X7VIQ5">
    <property type="interactions" value="86"/>
</dbReference>
<evidence type="ECO:0000256" key="12">
    <source>
        <dbReference type="SAM" id="SignalP"/>
    </source>
</evidence>
<evidence type="ECO:0000256" key="5">
    <source>
        <dbReference type="ARBA" id="ARBA00022723"/>
    </source>
</evidence>
<keyword evidence="6" id="KW-0378">Hydrolase</keyword>
<feature type="signal peptide" evidence="12">
    <location>
        <begin position="1"/>
        <end position="36"/>
    </location>
</feature>
<proteinExistence type="inferred from homology"/>
<keyword evidence="7" id="KW-0862">Zinc</keyword>
<evidence type="ECO:0000256" key="4">
    <source>
        <dbReference type="ARBA" id="ARBA00022670"/>
    </source>
</evidence>
<dbReference type="GO" id="GO:0004181">
    <property type="term" value="F:metallocarboxypeptidase activity"/>
    <property type="evidence" value="ECO:0007669"/>
    <property type="project" value="InterPro"/>
</dbReference>
<dbReference type="STRING" id="400682.A0A1X7VIQ5"/>
<gene>
    <name evidence="14" type="primary">100636145</name>
</gene>
<dbReference type="eggNOG" id="KOG2649">
    <property type="taxonomic scope" value="Eukaryota"/>
</dbReference>
<dbReference type="GO" id="GO:0005615">
    <property type="term" value="C:extracellular space"/>
    <property type="evidence" value="ECO:0007669"/>
    <property type="project" value="TreeGrafter"/>
</dbReference>
<dbReference type="SUPFAM" id="SSF53187">
    <property type="entry name" value="Zn-dependent exopeptidases"/>
    <property type="match status" value="1"/>
</dbReference>
<dbReference type="KEGG" id="aqu:100636145"/>